<dbReference type="RefSeq" id="WP_156403833.1">
    <property type="nucleotide sequence ID" value="NZ_WSES01000002.1"/>
</dbReference>
<comment type="caution">
    <text evidence="1">The sequence shown here is derived from an EMBL/GenBank/DDBJ whole genome shotgun (WGS) entry which is preliminary data.</text>
</comment>
<dbReference type="AlphaFoldDB" id="A0A7X3FYF0"/>
<accession>A0A7X3FYF0</accession>
<evidence type="ECO:0000313" key="1">
    <source>
        <dbReference type="EMBL" id="MVW59654.1"/>
    </source>
</evidence>
<evidence type="ECO:0000313" key="2">
    <source>
        <dbReference type="Proteomes" id="UP000443353"/>
    </source>
</evidence>
<name>A0A7X3FYF0_9BURK</name>
<proteinExistence type="predicted"/>
<dbReference type="Proteomes" id="UP000443353">
    <property type="component" value="Unassembled WGS sequence"/>
</dbReference>
<organism evidence="1 2">
    <name type="scientific">Massilia cellulosiltytica</name>
    <dbReference type="NCBI Taxonomy" id="2683234"/>
    <lineage>
        <taxon>Bacteria</taxon>
        <taxon>Pseudomonadati</taxon>
        <taxon>Pseudomonadota</taxon>
        <taxon>Betaproteobacteria</taxon>
        <taxon>Burkholderiales</taxon>
        <taxon>Oxalobacteraceae</taxon>
        <taxon>Telluria group</taxon>
        <taxon>Massilia</taxon>
    </lineage>
</organism>
<keyword evidence="2" id="KW-1185">Reference proteome</keyword>
<sequence>MHDIWRASAVGSKNPLPLAEPVPLMKIIDSASLFAWNGVRPGGSSTSSATIQNKYVRKAENNKQTLICIDMKVPGGAVEDDMCEGRTVPKTN</sequence>
<dbReference type="EMBL" id="WSES01000002">
    <property type="protein sequence ID" value="MVW59654.1"/>
    <property type="molecule type" value="Genomic_DNA"/>
</dbReference>
<gene>
    <name evidence="1" type="ORF">GPY61_06900</name>
</gene>
<protein>
    <submittedName>
        <fullName evidence="1">Uncharacterized protein</fullName>
    </submittedName>
</protein>
<reference evidence="1 2" key="1">
    <citation type="submission" date="2019-12" db="EMBL/GenBank/DDBJ databases">
        <authorList>
            <person name="Li C."/>
            <person name="Zhao J."/>
        </authorList>
    </citation>
    <scope>NUCLEOTIDE SEQUENCE [LARGE SCALE GENOMIC DNA]</scope>
    <source>
        <strain evidence="1 2">NEAU-DD11</strain>
    </source>
</reference>